<protein>
    <recommendedName>
        <fullName evidence="5">Endonuclease/exonuclease/phosphatase domain-containing protein</fullName>
    </recommendedName>
</protein>
<proteinExistence type="inferred from homology"/>
<dbReference type="GO" id="GO:0004530">
    <property type="term" value="F:deoxyribonuclease I activity"/>
    <property type="evidence" value="ECO:0007669"/>
    <property type="project" value="TreeGrafter"/>
</dbReference>
<evidence type="ECO:0000256" key="3">
    <source>
        <dbReference type="ARBA" id="ARBA00022801"/>
    </source>
</evidence>
<dbReference type="EnsemblMetazoa" id="XM_038222198.1">
    <property type="protein sequence ID" value="XP_038078126.1"/>
    <property type="gene ID" value="LOC119745671"/>
</dbReference>
<evidence type="ECO:0000313" key="6">
    <source>
        <dbReference type="EnsemblMetazoa" id="XP_038078127.1"/>
    </source>
</evidence>
<dbReference type="OrthoDB" id="10061407at2759"/>
<keyword evidence="2" id="KW-0540">Nuclease</keyword>
<dbReference type="InterPro" id="IPR005135">
    <property type="entry name" value="Endo/exonuclease/phosphatase"/>
</dbReference>
<feature type="domain" description="Endonuclease/exonuclease/phosphatase" evidence="5">
    <location>
        <begin position="47"/>
        <end position="238"/>
    </location>
</feature>
<keyword evidence="3" id="KW-0378">Hydrolase</keyword>
<dbReference type="Gene3D" id="3.60.10.10">
    <property type="entry name" value="Endonuclease/exonuclease/phosphatase"/>
    <property type="match status" value="1"/>
</dbReference>
<dbReference type="InterPro" id="IPR036691">
    <property type="entry name" value="Endo/exonu/phosph_ase_sf"/>
</dbReference>
<evidence type="ECO:0000256" key="1">
    <source>
        <dbReference type="ARBA" id="ARBA00007359"/>
    </source>
</evidence>
<dbReference type="SUPFAM" id="SSF56219">
    <property type="entry name" value="DNase I-like"/>
    <property type="match status" value="1"/>
</dbReference>
<dbReference type="Pfam" id="PF03372">
    <property type="entry name" value="Exo_endo_phos"/>
    <property type="match status" value="1"/>
</dbReference>
<dbReference type="RefSeq" id="XP_038078127.1">
    <property type="nucleotide sequence ID" value="XM_038222199.1"/>
</dbReference>
<dbReference type="EnsemblMetazoa" id="XM_038222199.1">
    <property type="protein sequence ID" value="XP_038078127.1"/>
    <property type="gene ID" value="LOC119745671"/>
</dbReference>
<dbReference type="InterPro" id="IPR016202">
    <property type="entry name" value="DNase_I"/>
</dbReference>
<dbReference type="RefSeq" id="XP_038078126.1">
    <property type="nucleotide sequence ID" value="XM_038222198.1"/>
</dbReference>
<dbReference type="RefSeq" id="XP_038078128.1">
    <property type="nucleotide sequence ID" value="XM_038222200.1"/>
</dbReference>
<comment type="similarity">
    <text evidence="1">Belongs to the DNase I family.</text>
</comment>
<evidence type="ECO:0000256" key="2">
    <source>
        <dbReference type="ARBA" id="ARBA00022722"/>
    </source>
</evidence>
<sequence>MPPNSGIMASVCAIVIACSLLVVTAPSSSQAFEFPGSSYDGSLVIGAFNIQVFGLSKVGKPDVVETLVKILRRYDLVLIQEIRDSSQTAVPTLLKLVNANLEDKYDVIVSERLGRTSSKEQYAFLYKPSRLTVLWSYVYEDDTHDRFEREPFVVYFESPTTAVDRFAMIGIHIKPSEAVEEINHLVHVYEDFVARSGNKNAIIAGDFNADCGYVSKTSLYKSALRTDQRFSWIISDDQDTTVAKSDCAYDRFVIAGDELSDNIHPDRTGTFYFDKHYGLDIETTEDVSDHYPIEMVIQGNLQPIQPMSTTTPDSISCSGSFRTVVWMCQLVVGQEDDMPVCIHKVVQSLVGYIDRCTDDWIRLFMNYPKI</sequence>
<dbReference type="EnsemblMetazoa" id="XM_038222200.1">
    <property type="protein sequence ID" value="XP_038078128.1"/>
    <property type="gene ID" value="LOC119745671"/>
</dbReference>
<dbReference type="GO" id="GO:0006308">
    <property type="term" value="P:DNA catabolic process"/>
    <property type="evidence" value="ECO:0007669"/>
    <property type="project" value="InterPro"/>
</dbReference>
<dbReference type="Proteomes" id="UP000887568">
    <property type="component" value="Unplaced"/>
</dbReference>
<evidence type="ECO:0000256" key="4">
    <source>
        <dbReference type="SAM" id="SignalP"/>
    </source>
</evidence>
<keyword evidence="7" id="KW-1185">Reference proteome</keyword>
<dbReference type="GO" id="GO:0003677">
    <property type="term" value="F:DNA binding"/>
    <property type="evidence" value="ECO:0007669"/>
    <property type="project" value="TreeGrafter"/>
</dbReference>
<evidence type="ECO:0000313" key="7">
    <source>
        <dbReference type="Proteomes" id="UP000887568"/>
    </source>
</evidence>
<accession>A0A914BRJ4</accession>
<feature type="signal peptide" evidence="4">
    <location>
        <begin position="1"/>
        <end position="31"/>
    </location>
</feature>
<evidence type="ECO:0000259" key="5">
    <source>
        <dbReference type="Pfam" id="PF03372"/>
    </source>
</evidence>
<dbReference type="SMART" id="SM00476">
    <property type="entry name" value="DNaseIc"/>
    <property type="match status" value="1"/>
</dbReference>
<feature type="chain" id="PRO_5038324156" description="Endonuclease/exonuclease/phosphatase domain-containing protein" evidence="4">
    <location>
        <begin position="32"/>
        <end position="370"/>
    </location>
</feature>
<dbReference type="GO" id="GO:0005634">
    <property type="term" value="C:nucleus"/>
    <property type="evidence" value="ECO:0007669"/>
    <property type="project" value="TreeGrafter"/>
</dbReference>
<dbReference type="OMA" id="NHTDFVW"/>
<dbReference type="GeneID" id="119745671"/>
<dbReference type="CDD" id="cd10282">
    <property type="entry name" value="DNase1"/>
    <property type="match status" value="1"/>
</dbReference>
<name>A0A914BRJ4_PATMI</name>
<reference evidence="6" key="1">
    <citation type="submission" date="2022-11" db="UniProtKB">
        <authorList>
            <consortium name="EnsemblMetazoa"/>
        </authorList>
    </citation>
    <scope>IDENTIFICATION</scope>
</reference>
<dbReference type="PANTHER" id="PTHR11371">
    <property type="entry name" value="DEOXYRIBONUCLEASE"/>
    <property type="match status" value="1"/>
</dbReference>
<keyword evidence="4" id="KW-0732">Signal</keyword>
<dbReference type="PANTHER" id="PTHR11371:SF33">
    <property type="entry name" value="ENDONUCLEASE_EXONUCLEASE_PHOSPHATASE DOMAIN-CONTAINING PROTEIN"/>
    <property type="match status" value="1"/>
</dbReference>
<organism evidence="6 7">
    <name type="scientific">Patiria miniata</name>
    <name type="common">Bat star</name>
    <name type="synonym">Asterina miniata</name>
    <dbReference type="NCBI Taxonomy" id="46514"/>
    <lineage>
        <taxon>Eukaryota</taxon>
        <taxon>Metazoa</taxon>
        <taxon>Echinodermata</taxon>
        <taxon>Eleutherozoa</taxon>
        <taxon>Asterozoa</taxon>
        <taxon>Asteroidea</taxon>
        <taxon>Valvatacea</taxon>
        <taxon>Valvatida</taxon>
        <taxon>Asterinidae</taxon>
        <taxon>Patiria</taxon>
    </lineage>
</organism>
<dbReference type="PRINTS" id="PR00130">
    <property type="entry name" value="DNASEI"/>
</dbReference>
<dbReference type="AlphaFoldDB" id="A0A914BRJ4"/>